<dbReference type="PROSITE" id="PS51257">
    <property type="entry name" value="PROKAR_LIPOPROTEIN"/>
    <property type="match status" value="1"/>
</dbReference>
<dbReference type="InterPro" id="IPR003782">
    <property type="entry name" value="SCO1/SenC"/>
</dbReference>
<dbReference type="RefSeq" id="WP_044226285.1">
    <property type="nucleotide sequence ID" value="NZ_JBKAGJ010000002.1"/>
</dbReference>
<protein>
    <recommendedName>
        <fullName evidence="5">Thioredoxin domain-containing protein</fullName>
    </recommendedName>
</protein>
<dbReference type="Pfam" id="PF02630">
    <property type="entry name" value="SCO1-SenC"/>
    <property type="match status" value="1"/>
</dbReference>
<keyword evidence="7" id="KW-1185">Reference proteome</keyword>
<evidence type="ECO:0000256" key="4">
    <source>
        <dbReference type="PIRSR" id="PIRSR603782-2"/>
    </source>
</evidence>
<sequence>MPLRLLPFLLVVFVTLSCEQKDTLPILSKAENADGQTVYKAIPDFTFINQDSQLVTPATFEGKAYIADFFFTSCPTICPIMSQNMLGLYEAYADEPRLAFLSHTIDPARDTVAMLKHYATNLGVEDQRWHFVTGPKDSLYAIADDYFNVVVEDPTLPDGFDHSGRFVLIDPRGYIRSYCNGTQPNEVEAFKKDIENLLHEMENPDTAH</sequence>
<dbReference type="AlphaFoldDB" id="A0A098S1D0"/>
<evidence type="ECO:0000256" key="1">
    <source>
        <dbReference type="ARBA" id="ARBA00010996"/>
    </source>
</evidence>
<dbReference type="EMBL" id="JPOS01000082">
    <property type="protein sequence ID" value="KGE86179.1"/>
    <property type="molecule type" value="Genomic_DNA"/>
</dbReference>
<comment type="caution">
    <text evidence="6">The sequence shown here is derived from an EMBL/GenBank/DDBJ whole genome shotgun (WGS) entry which is preliminary data.</text>
</comment>
<dbReference type="Gene3D" id="3.40.30.10">
    <property type="entry name" value="Glutaredoxin"/>
    <property type="match status" value="1"/>
</dbReference>
<dbReference type="PANTHER" id="PTHR12151">
    <property type="entry name" value="ELECTRON TRANSPORT PROTIN SCO1/SENC FAMILY MEMBER"/>
    <property type="match status" value="1"/>
</dbReference>
<evidence type="ECO:0000259" key="5">
    <source>
        <dbReference type="PROSITE" id="PS51352"/>
    </source>
</evidence>
<organism evidence="6 7">
    <name type="scientific">Phaeodactylibacter xiamenensis</name>
    <dbReference type="NCBI Taxonomy" id="1524460"/>
    <lineage>
        <taxon>Bacteria</taxon>
        <taxon>Pseudomonadati</taxon>
        <taxon>Bacteroidota</taxon>
        <taxon>Saprospiria</taxon>
        <taxon>Saprospirales</taxon>
        <taxon>Haliscomenobacteraceae</taxon>
        <taxon>Phaeodactylibacter</taxon>
    </lineage>
</organism>
<dbReference type="SUPFAM" id="SSF52833">
    <property type="entry name" value="Thioredoxin-like"/>
    <property type="match status" value="1"/>
</dbReference>
<dbReference type="Proteomes" id="UP000029736">
    <property type="component" value="Unassembled WGS sequence"/>
</dbReference>
<keyword evidence="3" id="KW-0479">Metal-binding</keyword>
<feature type="binding site" evidence="3">
    <location>
        <position position="78"/>
    </location>
    <ligand>
        <name>Cu cation</name>
        <dbReference type="ChEBI" id="CHEBI:23378"/>
    </ligand>
</feature>
<evidence type="ECO:0000313" key="6">
    <source>
        <dbReference type="EMBL" id="KGE86179.1"/>
    </source>
</evidence>
<feature type="disulfide bond" description="Redox-active" evidence="4">
    <location>
        <begin position="74"/>
        <end position="78"/>
    </location>
</feature>
<dbReference type="CDD" id="cd02968">
    <property type="entry name" value="SCO"/>
    <property type="match status" value="1"/>
</dbReference>
<keyword evidence="2 3" id="KW-0186">Copper</keyword>
<dbReference type="InterPro" id="IPR013766">
    <property type="entry name" value="Thioredoxin_domain"/>
</dbReference>
<dbReference type="InterPro" id="IPR036249">
    <property type="entry name" value="Thioredoxin-like_sf"/>
</dbReference>
<proteinExistence type="inferred from homology"/>
<evidence type="ECO:0000313" key="7">
    <source>
        <dbReference type="Proteomes" id="UP000029736"/>
    </source>
</evidence>
<keyword evidence="4" id="KW-1015">Disulfide bond</keyword>
<dbReference type="OrthoDB" id="9811998at2"/>
<dbReference type="STRING" id="1524460.IX84_23945"/>
<gene>
    <name evidence="6" type="ORF">IX84_23945</name>
</gene>
<reference evidence="6 7" key="1">
    <citation type="journal article" date="2014" name="Int. J. Syst. Evol. Microbiol.">
        <title>Phaeodactylibacter xiamenensis gen. nov., sp. nov., a member of the family Saprospiraceae isolated from the marine alga Phaeodactylum tricornutum.</title>
        <authorList>
            <person name="Chen Z.Jr."/>
            <person name="Lei X."/>
            <person name="Lai Q."/>
            <person name="Li Y."/>
            <person name="Zhang B."/>
            <person name="Zhang J."/>
            <person name="Zhang H."/>
            <person name="Yang L."/>
            <person name="Zheng W."/>
            <person name="Tian Y."/>
            <person name="Yu Z."/>
            <person name="Xu H.Jr."/>
            <person name="Zheng T."/>
        </authorList>
    </citation>
    <scope>NUCLEOTIDE SEQUENCE [LARGE SCALE GENOMIC DNA]</scope>
    <source>
        <strain evidence="6 7">KD52</strain>
    </source>
</reference>
<evidence type="ECO:0000256" key="2">
    <source>
        <dbReference type="ARBA" id="ARBA00023008"/>
    </source>
</evidence>
<dbReference type="PROSITE" id="PS51352">
    <property type="entry name" value="THIOREDOXIN_2"/>
    <property type="match status" value="1"/>
</dbReference>
<dbReference type="PANTHER" id="PTHR12151:SF25">
    <property type="entry name" value="LINALOOL DEHYDRATASE_ISOMERASE DOMAIN-CONTAINING PROTEIN"/>
    <property type="match status" value="1"/>
</dbReference>
<feature type="domain" description="Thioredoxin" evidence="5">
    <location>
        <begin position="36"/>
        <end position="199"/>
    </location>
</feature>
<name>A0A098S1D0_9BACT</name>
<feature type="binding site" evidence="3">
    <location>
        <position position="74"/>
    </location>
    <ligand>
        <name>Cu cation</name>
        <dbReference type="ChEBI" id="CHEBI:23378"/>
    </ligand>
</feature>
<evidence type="ECO:0000256" key="3">
    <source>
        <dbReference type="PIRSR" id="PIRSR603782-1"/>
    </source>
</evidence>
<dbReference type="GO" id="GO:0046872">
    <property type="term" value="F:metal ion binding"/>
    <property type="evidence" value="ECO:0007669"/>
    <property type="project" value="UniProtKB-KW"/>
</dbReference>
<accession>A0A098S1D0</accession>
<feature type="binding site" evidence="3">
    <location>
        <position position="162"/>
    </location>
    <ligand>
        <name>Cu cation</name>
        <dbReference type="ChEBI" id="CHEBI:23378"/>
    </ligand>
</feature>
<comment type="similarity">
    <text evidence="1">Belongs to the SCO1/2 family.</text>
</comment>